<organism evidence="1 2">
    <name type="scientific">Catenulispora pinistramenti</name>
    <dbReference type="NCBI Taxonomy" id="2705254"/>
    <lineage>
        <taxon>Bacteria</taxon>
        <taxon>Bacillati</taxon>
        <taxon>Actinomycetota</taxon>
        <taxon>Actinomycetes</taxon>
        <taxon>Catenulisporales</taxon>
        <taxon>Catenulisporaceae</taxon>
        <taxon>Catenulispora</taxon>
    </lineage>
</organism>
<protein>
    <submittedName>
        <fullName evidence="1">Uncharacterized protein</fullName>
    </submittedName>
</protein>
<gene>
    <name evidence="1" type="ORF">KGQ19_48230</name>
</gene>
<dbReference type="Proteomes" id="UP000730482">
    <property type="component" value="Unassembled WGS sequence"/>
</dbReference>
<dbReference type="RefSeq" id="WP_212022305.1">
    <property type="nucleotide sequence ID" value="NZ_JAAFYZ010000437.1"/>
</dbReference>
<dbReference type="EMBL" id="JAAFYZ010000437">
    <property type="protein sequence ID" value="MBS2554668.1"/>
    <property type="molecule type" value="Genomic_DNA"/>
</dbReference>
<comment type="caution">
    <text evidence="1">The sequence shown here is derived from an EMBL/GenBank/DDBJ whole genome shotgun (WGS) entry which is preliminary data.</text>
</comment>
<name>A0ABS5L8J5_9ACTN</name>
<keyword evidence="2" id="KW-1185">Reference proteome</keyword>
<sequence>MCAAVKSLLRIRNGRQGCRFGGEVFGAEGADIRKLATGLDVLGSNAVHHLNRLLMRSLISGVLSCGFKCLKWRCGASDHIRDAGLWELWDVHHLMLLLGNDLGASADGGCGA</sequence>
<proteinExistence type="predicted"/>
<reference evidence="1 2" key="1">
    <citation type="submission" date="2020-02" db="EMBL/GenBank/DDBJ databases">
        <title>Acidophilic actinobacteria isolated from forest soil.</title>
        <authorList>
            <person name="Golinska P."/>
        </authorList>
    </citation>
    <scope>NUCLEOTIDE SEQUENCE [LARGE SCALE GENOMIC DNA]</scope>
    <source>
        <strain evidence="1 2">NL8</strain>
    </source>
</reference>
<evidence type="ECO:0000313" key="1">
    <source>
        <dbReference type="EMBL" id="MBS2554668.1"/>
    </source>
</evidence>
<accession>A0ABS5L8J5</accession>
<evidence type="ECO:0000313" key="2">
    <source>
        <dbReference type="Proteomes" id="UP000730482"/>
    </source>
</evidence>